<feature type="domain" description="Flagellar hook-associated protein FlgK helical" evidence="10">
    <location>
        <begin position="92"/>
        <end position="324"/>
    </location>
</feature>
<dbReference type="Pfam" id="PF00460">
    <property type="entry name" value="Flg_bb_rod"/>
    <property type="match status" value="1"/>
</dbReference>
<dbReference type="InterPro" id="IPR001444">
    <property type="entry name" value="Flag_bb_rod_N"/>
</dbReference>
<organism evidence="11 12">
    <name type="scientific">Pseudomonas matsuisoli</name>
    <dbReference type="NCBI Taxonomy" id="1515666"/>
    <lineage>
        <taxon>Bacteria</taxon>
        <taxon>Pseudomonadati</taxon>
        <taxon>Pseudomonadota</taxon>
        <taxon>Gammaproteobacteria</taxon>
        <taxon>Pseudomonadales</taxon>
        <taxon>Pseudomonadaceae</taxon>
        <taxon>Pseudomonas</taxon>
    </lineage>
</organism>
<comment type="subcellular location">
    <subcellularLocation>
        <location evidence="1">Bacterial flagellum</location>
    </subcellularLocation>
    <subcellularLocation>
        <location evidence="2">Secreted</location>
    </subcellularLocation>
</comment>
<dbReference type="RefSeq" id="WP_188981354.1">
    <property type="nucleotide sequence ID" value="NZ_BMPO01000001.1"/>
</dbReference>
<evidence type="ECO:0000313" key="12">
    <source>
        <dbReference type="Proteomes" id="UP000635983"/>
    </source>
</evidence>
<dbReference type="Pfam" id="PF21158">
    <property type="entry name" value="flgK_1st_1"/>
    <property type="match status" value="1"/>
</dbReference>
<dbReference type="NCBIfam" id="TIGR02492">
    <property type="entry name" value="flgK_ends"/>
    <property type="match status" value="1"/>
</dbReference>
<evidence type="ECO:0000259" key="9">
    <source>
        <dbReference type="Pfam" id="PF21158"/>
    </source>
</evidence>
<dbReference type="AlphaFoldDB" id="A0A917PIK6"/>
<evidence type="ECO:0000256" key="3">
    <source>
        <dbReference type="ARBA" id="ARBA00009677"/>
    </source>
</evidence>
<protein>
    <recommendedName>
        <fullName evidence="4">Flagellar hook-associated protein 1</fullName>
    </recommendedName>
</protein>
<sequence>MADLLSIGLSGLRTTQTSLTVTGHNIANINTPGYSRQEAVSQTNIAQFTGAGYIGSGSQTVDVRRLASDFLTSQLRTANSQNAELQAFKSQISQLDGLLSDATTGITPALQKFFATLQTASQDPSSIPAREAVLAQASGLSQSFNTLYDQLDKQNTLINQQLGALTGQVNSLAQSVGDLNSAIARTKAAGADPNDLIDQRDQAIKQLSGMIGIQVVNQDAGQVNLFIGSGQPLVVGTSVSQLSAVAGADDPSRFQIMLTNGGTSQNVTNQVSGGEMGGLLAYRDTALDQAYNTLGQLALTISDTVNKQLGQGLDLAGNAGKSLFKDINDPQSAALRVIGRSGNTSAVSGALNIDNTSTLTNSDYRLSFDGTNYTARRVSDNTEMTVSASGTPPTLRFTDPSTGADQGFSLSLSGTPNSGDVFTLQPTRRGASLIDNTAIDASQLAFAGATKATTGYKNASGVDVANRGSGVVGQPNMTEGSSPIDVTALKASLPLDLTANVTADGYTMDLPAGWSYVDKDGAAITPAPTFKAGEQSTVRIQNDAGQRFEFTLSGTPQQGDRFGISFNAGGVSDNRNAQNLVGLQTKPTIGGFGTTGATYTQSYGGLVERVGSLTAQVRTNSAASEAVLKQAQDNRDSLSAVNLDEEAAKLIQFQQYYSASAQVIQVARSLFDTLIGAFR</sequence>
<dbReference type="GO" id="GO:0005198">
    <property type="term" value="F:structural molecule activity"/>
    <property type="evidence" value="ECO:0007669"/>
    <property type="project" value="InterPro"/>
</dbReference>
<evidence type="ECO:0000256" key="4">
    <source>
        <dbReference type="ARBA" id="ARBA00016244"/>
    </source>
</evidence>
<dbReference type="InterPro" id="IPR053927">
    <property type="entry name" value="FlgK_helical"/>
</dbReference>
<keyword evidence="11" id="KW-0282">Flagellum</keyword>
<dbReference type="PANTHER" id="PTHR30033">
    <property type="entry name" value="FLAGELLAR HOOK-ASSOCIATED PROTEIN 1"/>
    <property type="match status" value="1"/>
</dbReference>
<dbReference type="PRINTS" id="PR01005">
    <property type="entry name" value="FLGHOOKAP1"/>
</dbReference>
<dbReference type="Proteomes" id="UP000635983">
    <property type="component" value="Unassembled WGS sequence"/>
</dbReference>
<evidence type="ECO:0000256" key="5">
    <source>
        <dbReference type="ARBA" id="ARBA00022525"/>
    </source>
</evidence>
<dbReference type="InterPro" id="IPR010930">
    <property type="entry name" value="Flg_bb/hook_C_dom"/>
</dbReference>
<dbReference type="Pfam" id="PF22638">
    <property type="entry name" value="FlgK_D1"/>
    <property type="match status" value="1"/>
</dbReference>
<evidence type="ECO:0000259" key="8">
    <source>
        <dbReference type="Pfam" id="PF06429"/>
    </source>
</evidence>
<reference evidence="11" key="1">
    <citation type="journal article" date="2014" name="Int. J. Syst. Evol. Microbiol.">
        <title>Complete genome sequence of Corynebacterium casei LMG S-19264T (=DSM 44701T), isolated from a smear-ripened cheese.</title>
        <authorList>
            <consortium name="US DOE Joint Genome Institute (JGI-PGF)"/>
            <person name="Walter F."/>
            <person name="Albersmeier A."/>
            <person name="Kalinowski J."/>
            <person name="Ruckert C."/>
        </authorList>
    </citation>
    <scope>NUCLEOTIDE SEQUENCE</scope>
    <source>
        <strain evidence="11">JCM 30078</strain>
    </source>
</reference>
<feature type="domain" description="Flagellar basal-body/hook protein C-terminal" evidence="8">
    <location>
        <begin position="639"/>
        <end position="675"/>
    </location>
</feature>
<feature type="domain" description="Flagellar hook-associated protein 1 D2-like" evidence="9">
    <location>
        <begin position="341"/>
        <end position="426"/>
    </location>
</feature>
<dbReference type="Pfam" id="PF06429">
    <property type="entry name" value="Flg_bbr_C"/>
    <property type="match status" value="1"/>
</dbReference>
<proteinExistence type="inferred from homology"/>
<accession>A0A917PIK6</accession>
<name>A0A917PIK6_9PSED</name>
<dbReference type="GO" id="GO:0044780">
    <property type="term" value="P:bacterial-type flagellum assembly"/>
    <property type="evidence" value="ECO:0007669"/>
    <property type="project" value="InterPro"/>
</dbReference>
<dbReference type="PANTHER" id="PTHR30033:SF1">
    <property type="entry name" value="FLAGELLAR HOOK-ASSOCIATED PROTEIN 1"/>
    <property type="match status" value="1"/>
</dbReference>
<keyword evidence="11" id="KW-0966">Cell projection</keyword>
<comment type="similarity">
    <text evidence="3">Belongs to the flagella basal body rod proteins family.</text>
</comment>
<evidence type="ECO:0000313" key="11">
    <source>
        <dbReference type="EMBL" id="GGJ80545.1"/>
    </source>
</evidence>
<comment type="caution">
    <text evidence="11">The sequence shown here is derived from an EMBL/GenBank/DDBJ whole genome shotgun (WGS) entry which is preliminary data.</text>
</comment>
<keyword evidence="6" id="KW-0975">Bacterial flagellum</keyword>
<dbReference type="EMBL" id="BMPO01000001">
    <property type="protein sequence ID" value="GGJ80545.1"/>
    <property type="molecule type" value="Genomic_DNA"/>
</dbReference>
<keyword evidence="5" id="KW-0964">Secreted</keyword>
<evidence type="ECO:0000259" key="7">
    <source>
        <dbReference type="Pfam" id="PF00460"/>
    </source>
</evidence>
<keyword evidence="12" id="KW-1185">Reference proteome</keyword>
<dbReference type="InterPro" id="IPR049119">
    <property type="entry name" value="FlgK_D2-like"/>
</dbReference>
<feature type="domain" description="Flagellar basal body rod protein N-terminal" evidence="7">
    <location>
        <begin position="7"/>
        <end position="34"/>
    </location>
</feature>
<gene>
    <name evidence="11" type="primary">flgK</name>
    <name evidence="11" type="ORF">GCM10009304_02860</name>
</gene>
<dbReference type="SUPFAM" id="SSF64518">
    <property type="entry name" value="Phase 1 flagellin"/>
    <property type="match status" value="2"/>
</dbReference>
<keyword evidence="11" id="KW-0969">Cilium</keyword>
<dbReference type="GO" id="GO:0005576">
    <property type="term" value="C:extracellular region"/>
    <property type="evidence" value="ECO:0007669"/>
    <property type="project" value="UniProtKB-SubCell"/>
</dbReference>
<evidence type="ECO:0000256" key="1">
    <source>
        <dbReference type="ARBA" id="ARBA00004365"/>
    </source>
</evidence>
<evidence type="ECO:0000256" key="6">
    <source>
        <dbReference type="ARBA" id="ARBA00023143"/>
    </source>
</evidence>
<dbReference type="GO" id="GO:0009424">
    <property type="term" value="C:bacterial-type flagellum hook"/>
    <property type="evidence" value="ECO:0007669"/>
    <property type="project" value="InterPro"/>
</dbReference>
<dbReference type="InterPro" id="IPR002371">
    <property type="entry name" value="FlgK"/>
</dbReference>
<evidence type="ECO:0000256" key="2">
    <source>
        <dbReference type="ARBA" id="ARBA00004613"/>
    </source>
</evidence>
<reference evidence="11" key="2">
    <citation type="submission" date="2020-09" db="EMBL/GenBank/DDBJ databases">
        <authorList>
            <person name="Sun Q."/>
            <person name="Ohkuma M."/>
        </authorList>
    </citation>
    <scope>NUCLEOTIDE SEQUENCE</scope>
    <source>
        <strain evidence="11">JCM 30078</strain>
    </source>
</reference>
<evidence type="ECO:0000259" key="10">
    <source>
        <dbReference type="Pfam" id="PF22638"/>
    </source>
</evidence>